<dbReference type="EMBL" id="JASCZI010064680">
    <property type="protein sequence ID" value="MED6141749.1"/>
    <property type="molecule type" value="Genomic_DNA"/>
</dbReference>
<protein>
    <submittedName>
        <fullName evidence="2">Uncharacterized protein</fullName>
    </submittedName>
</protein>
<evidence type="ECO:0000313" key="2">
    <source>
        <dbReference type="EMBL" id="MED6141749.1"/>
    </source>
</evidence>
<proteinExistence type="predicted"/>
<evidence type="ECO:0000313" key="3">
    <source>
        <dbReference type="Proteomes" id="UP001341840"/>
    </source>
</evidence>
<organism evidence="2 3">
    <name type="scientific">Stylosanthes scabra</name>
    <dbReference type="NCBI Taxonomy" id="79078"/>
    <lineage>
        <taxon>Eukaryota</taxon>
        <taxon>Viridiplantae</taxon>
        <taxon>Streptophyta</taxon>
        <taxon>Embryophyta</taxon>
        <taxon>Tracheophyta</taxon>
        <taxon>Spermatophyta</taxon>
        <taxon>Magnoliopsida</taxon>
        <taxon>eudicotyledons</taxon>
        <taxon>Gunneridae</taxon>
        <taxon>Pentapetalae</taxon>
        <taxon>rosids</taxon>
        <taxon>fabids</taxon>
        <taxon>Fabales</taxon>
        <taxon>Fabaceae</taxon>
        <taxon>Papilionoideae</taxon>
        <taxon>50 kb inversion clade</taxon>
        <taxon>dalbergioids sensu lato</taxon>
        <taxon>Dalbergieae</taxon>
        <taxon>Pterocarpus clade</taxon>
        <taxon>Stylosanthes</taxon>
    </lineage>
</organism>
<reference evidence="2 3" key="1">
    <citation type="journal article" date="2023" name="Plants (Basel)">
        <title>Bridging the Gap: Combining Genomics and Transcriptomics Approaches to Understand Stylosanthes scabra, an Orphan Legume from the Brazilian Caatinga.</title>
        <authorList>
            <person name="Ferreira-Neto J.R.C."/>
            <person name="da Silva M.D."/>
            <person name="Binneck E."/>
            <person name="de Melo N.F."/>
            <person name="da Silva R.H."/>
            <person name="de Melo A.L.T.M."/>
            <person name="Pandolfi V."/>
            <person name="Bustamante F.O."/>
            <person name="Brasileiro-Vidal A.C."/>
            <person name="Benko-Iseppon A.M."/>
        </authorList>
    </citation>
    <scope>NUCLEOTIDE SEQUENCE [LARGE SCALE GENOMIC DNA]</scope>
    <source>
        <tissue evidence="2">Leaves</tissue>
    </source>
</reference>
<name>A0ABU6SZP4_9FABA</name>
<gene>
    <name evidence="2" type="ORF">PIB30_106615</name>
</gene>
<comment type="caution">
    <text evidence="2">The sequence shown here is derived from an EMBL/GenBank/DDBJ whole genome shotgun (WGS) entry which is preliminary data.</text>
</comment>
<feature type="compositionally biased region" description="Basic residues" evidence="1">
    <location>
        <begin position="31"/>
        <end position="40"/>
    </location>
</feature>
<feature type="region of interest" description="Disordered" evidence="1">
    <location>
        <begin position="27"/>
        <end position="69"/>
    </location>
</feature>
<evidence type="ECO:0000256" key="1">
    <source>
        <dbReference type="SAM" id="MobiDB-lite"/>
    </source>
</evidence>
<accession>A0ABU6SZP4</accession>
<keyword evidence="3" id="KW-1185">Reference proteome</keyword>
<dbReference type="Proteomes" id="UP001341840">
    <property type="component" value="Unassembled WGS sequence"/>
</dbReference>
<sequence>MFFTLTIPIQYNIPEIFPSLPQTTHLSSLTPHHHRRRHLHQPSPTIATQYNNNEKKNNNRQEPQAAATRDGGWFGDTIIEDCALPLVFPLNLSVSTFFPYFVFLFS</sequence>